<evidence type="ECO:0000259" key="2">
    <source>
        <dbReference type="Pfam" id="PF14258"/>
    </source>
</evidence>
<evidence type="ECO:0000313" key="4">
    <source>
        <dbReference type="Proteomes" id="UP001500121"/>
    </source>
</evidence>
<name>A0ABP8ZCQ4_9MICO</name>
<evidence type="ECO:0000313" key="3">
    <source>
        <dbReference type="EMBL" id="GAA4752783.1"/>
    </source>
</evidence>
<sequence length="396" mass="40671">MSTAARQEAVTPTAGRLLRRGRFWILAAVVIVVLALGSAILNARTDLGGTFDPANPGPEGARALRSVLEQQGVRVTETTTVDSTAATPGTLLVDDAEATITADGWAKLLAGRSRVVVLSPGRAALDAVLPIATAGGTPGATTASAACDVPLARRAGTMSLTGVKLSLRATSATVCFPNASGAGQLVSGSRDGARVLLLADRTAFTNEHITSAGNAAVALGALGSGADLVWFRQSPLDTSAAGRRSLQDLTPPWVTPLVALLLLSGLAAAFWKGRRLGPLVVEALPVVVRSRETVEGRARLYNRGRSRLHAVDGLRIGAIRRMAPNLGLSRSASVDEVVEAAVRLTGRSREAVAGVLLTAEPTDDRAFVRLSDDLARLEAAVRAAAVPGAASPTTGA</sequence>
<evidence type="ECO:0000256" key="1">
    <source>
        <dbReference type="SAM" id="Phobius"/>
    </source>
</evidence>
<protein>
    <submittedName>
        <fullName evidence="3">DUF4350 domain-containing protein</fullName>
    </submittedName>
</protein>
<dbReference type="Pfam" id="PF14258">
    <property type="entry name" value="DUF4350"/>
    <property type="match status" value="1"/>
</dbReference>
<reference evidence="4" key="1">
    <citation type="journal article" date="2019" name="Int. J. Syst. Evol. Microbiol.">
        <title>The Global Catalogue of Microorganisms (GCM) 10K type strain sequencing project: providing services to taxonomists for standard genome sequencing and annotation.</title>
        <authorList>
            <consortium name="The Broad Institute Genomics Platform"/>
            <consortium name="The Broad Institute Genome Sequencing Center for Infectious Disease"/>
            <person name="Wu L."/>
            <person name="Ma J."/>
        </authorList>
    </citation>
    <scope>NUCLEOTIDE SEQUENCE [LARGE SCALE GENOMIC DNA]</scope>
    <source>
        <strain evidence="4">JCM 19015</strain>
    </source>
</reference>
<proteinExistence type="predicted"/>
<keyword evidence="1" id="KW-0812">Transmembrane</keyword>
<feature type="transmembrane region" description="Helical" evidence="1">
    <location>
        <begin position="23"/>
        <end position="41"/>
    </location>
</feature>
<keyword evidence="1" id="KW-1133">Transmembrane helix</keyword>
<keyword evidence="4" id="KW-1185">Reference proteome</keyword>
<dbReference type="RefSeq" id="WP_345481815.1">
    <property type="nucleotide sequence ID" value="NZ_BAABLP010000006.1"/>
</dbReference>
<dbReference type="Proteomes" id="UP001500121">
    <property type="component" value="Unassembled WGS sequence"/>
</dbReference>
<organism evidence="3 4">
    <name type="scientific">Amnibacterium soli</name>
    <dbReference type="NCBI Taxonomy" id="1282736"/>
    <lineage>
        <taxon>Bacteria</taxon>
        <taxon>Bacillati</taxon>
        <taxon>Actinomycetota</taxon>
        <taxon>Actinomycetes</taxon>
        <taxon>Micrococcales</taxon>
        <taxon>Microbacteriaceae</taxon>
        <taxon>Amnibacterium</taxon>
    </lineage>
</organism>
<feature type="domain" description="DUF4350" evidence="2">
    <location>
        <begin position="53"/>
        <end position="220"/>
    </location>
</feature>
<comment type="caution">
    <text evidence="3">The sequence shown here is derived from an EMBL/GenBank/DDBJ whole genome shotgun (WGS) entry which is preliminary data.</text>
</comment>
<gene>
    <name evidence="3" type="ORF">GCM10025783_27060</name>
</gene>
<accession>A0ABP8ZCQ4</accession>
<keyword evidence="1" id="KW-0472">Membrane</keyword>
<dbReference type="InterPro" id="IPR025646">
    <property type="entry name" value="DUF4350"/>
</dbReference>
<dbReference type="EMBL" id="BAABLP010000006">
    <property type="protein sequence ID" value="GAA4752783.1"/>
    <property type="molecule type" value="Genomic_DNA"/>
</dbReference>